<reference evidence="2 3" key="1">
    <citation type="submission" date="2019-02" db="EMBL/GenBank/DDBJ databases">
        <title>Deep-cultivation of Planctomycetes and their phenomic and genomic characterization uncovers novel biology.</title>
        <authorList>
            <person name="Wiegand S."/>
            <person name="Jogler M."/>
            <person name="Boedeker C."/>
            <person name="Pinto D."/>
            <person name="Vollmers J."/>
            <person name="Rivas-Marin E."/>
            <person name="Kohn T."/>
            <person name="Peeters S.H."/>
            <person name="Heuer A."/>
            <person name="Rast P."/>
            <person name="Oberbeckmann S."/>
            <person name="Bunk B."/>
            <person name="Jeske O."/>
            <person name="Meyerdierks A."/>
            <person name="Storesund J.E."/>
            <person name="Kallscheuer N."/>
            <person name="Luecker S."/>
            <person name="Lage O.M."/>
            <person name="Pohl T."/>
            <person name="Merkel B.J."/>
            <person name="Hornburger P."/>
            <person name="Mueller R.-W."/>
            <person name="Bruemmer F."/>
            <person name="Labrenz M."/>
            <person name="Spormann A.M."/>
            <person name="Op den Camp H."/>
            <person name="Overmann J."/>
            <person name="Amann R."/>
            <person name="Jetten M.S.M."/>
            <person name="Mascher T."/>
            <person name="Medema M.H."/>
            <person name="Devos D.P."/>
            <person name="Kaster A.-K."/>
            <person name="Ovreas L."/>
            <person name="Rohde M."/>
            <person name="Galperin M.Y."/>
            <person name="Jogler C."/>
        </authorList>
    </citation>
    <scope>NUCLEOTIDE SEQUENCE [LARGE SCALE GENOMIC DNA]</scope>
    <source>
        <strain evidence="2 3">Mal4</strain>
    </source>
</reference>
<keyword evidence="3" id="KW-1185">Reference proteome</keyword>
<dbReference type="Proteomes" id="UP000320496">
    <property type="component" value="Chromosome"/>
</dbReference>
<evidence type="ECO:0000256" key="1">
    <source>
        <dbReference type="SAM" id="Phobius"/>
    </source>
</evidence>
<dbReference type="EMBL" id="CP036275">
    <property type="protein sequence ID" value="QDU37183.1"/>
    <property type="molecule type" value="Genomic_DNA"/>
</dbReference>
<gene>
    <name evidence="2" type="ORF">Mal4_14920</name>
</gene>
<sequence>MNWELIWQIVLIAVLAMFAVLSVAVTILGALDIRRLLASLGEDE</sequence>
<name>A0A517Z3X2_9PLAN</name>
<protein>
    <submittedName>
        <fullName evidence="2">Uncharacterized protein</fullName>
    </submittedName>
</protein>
<keyword evidence="1" id="KW-1133">Transmembrane helix</keyword>
<dbReference type="RefSeq" id="WP_261343053.1">
    <property type="nucleotide sequence ID" value="NZ_CP036275.1"/>
</dbReference>
<keyword evidence="1" id="KW-0812">Transmembrane</keyword>
<accession>A0A517Z3X2</accession>
<evidence type="ECO:0000313" key="3">
    <source>
        <dbReference type="Proteomes" id="UP000320496"/>
    </source>
</evidence>
<feature type="transmembrane region" description="Helical" evidence="1">
    <location>
        <begin position="6"/>
        <end position="31"/>
    </location>
</feature>
<keyword evidence="1" id="KW-0472">Membrane</keyword>
<dbReference type="KEGG" id="mri:Mal4_14920"/>
<evidence type="ECO:0000313" key="2">
    <source>
        <dbReference type="EMBL" id="QDU37183.1"/>
    </source>
</evidence>
<dbReference type="AlphaFoldDB" id="A0A517Z3X2"/>
<organism evidence="2 3">
    <name type="scientific">Maioricimonas rarisocia</name>
    <dbReference type="NCBI Taxonomy" id="2528026"/>
    <lineage>
        <taxon>Bacteria</taxon>
        <taxon>Pseudomonadati</taxon>
        <taxon>Planctomycetota</taxon>
        <taxon>Planctomycetia</taxon>
        <taxon>Planctomycetales</taxon>
        <taxon>Planctomycetaceae</taxon>
        <taxon>Maioricimonas</taxon>
    </lineage>
</organism>
<proteinExistence type="predicted"/>